<sequence length="56" mass="6698">MTKQELLEQFEETVRQQEQYHSDTHHYGESDIDITSDTLDARYERLKQELLTVLGE</sequence>
<gene>
    <name evidence="1" type="ORF">vBKpn16P2_13</name>
</gene>
<protein>
    <submittedName>
        <fullName evidence="1">Uncharacterized protein</fullName>
    </submittedName>
</protein>
<name>A0AAU8ECG0_9VIRU</name>
<organism evidence="1">
    <name type="scientific">Klebsiella phage vB_Kpn16-P2</name>
    <dbReference type="NCBI Taxonomy" id="3230846"/>
    <lineage>
        <taxon>Viruses</taxon>
    </lineage>
</organism>
<accession>A0AAU8ECG0</accession>
<reference evidence="1" key="1">
    <citation type="submission" date="2024-05" db="EMBL/GenBank/DDBJ databases">
        <authorList>
            <person name="Ferriol-Gonzalez C."/>
            <person name="Concha-Eloko R."/>
            <person name="Bernabeu-Gimeno M."/>
            <person name="Fernandez-Cuenca F."/>
            <person name="Canada-Garcia J.E."/>
            <person name="Garcia-Cobos S."/>
            <person name="Sanjuan R."/>
            <person name="Domingo-Calap P."/>
        </authorList>
    </citation>
    <scope>NUCLEOTIDE SEQUENCE</scope>
</reference>
<proteinExistence type="predicted"/>
<dbReference type="EMBL" id="PP848842">
    <property type="protein sequence ID" value="XCG96128.1"/>
    <property type="molecule type" value="Genomic_DNA"/>
</dbReference>
<evidence type="ECO:0000313" key="1">
    <source>
        <dbReference type="EMBL" id="XCG96128.1"/>
    </source>
</evidence>